<sequence length="125" mass="14386">MFKYCVTLFCLLICITVSLQEFMAGIDPGLKTKMCDPAAITDDKMQKLVKCDTDWEKTMRTQWDQLRETVGTNCTQNFKSVLANYSNVKVAKSQGQLLLKCNVEYRDCRRGFVKTFDNLYMAPID</sequence>
<evidence type="ECO:0000313" key="2">
    <source>
        <dbReference type="EMBL" id="CAD7663387.1"/>
    </source>
</evidence>
<protein>
    <submittedName>
        <fullName evidence="2">Uncharacterized protein</fullName>
    </submittedName>
</protein>
<proteinExistence type="predicted"/>
<reference evidence="2" key="1">
    <citation type="submission" date="2020-11" db="EMBL/GenBank/DDBJ databases">
        <authorList>
            <person name="Tran Van P."/>
        </authorList>
    </citation>
    <scope>NUCLEOTIDE SEQUENCE</scope>
</reference>
<organism evidence="2">
    <name type="scientific">Oppiella nova</name>
    <dbReference type="NCBI Taxonomy" id="334625"/>
    <lineage>
        <taxon>Eukaryota</taxon>
        <taxon>Metazoa</taxon>
        <taxon>Ecdysozoa</taxon>
        <taxon>Arthropoda</taxon>
        <taxon>Chelicerata</taxon>
        <taxon>Arachnida</taxon>
        <taxon>Acari</taxon>
        <taxon>Acariformes</taxon>
        <taxon>Sarcoptiformes</taxon>
        <taxon>Oribatida</taxon>
        <taxon>Brachypylina</taxon>
        <taxon>Oppioidea</taxon>
        <taxon>Oppiidae</taxon>
        <taxon>Oppiella</taxon>
    </lineage>
</organism>
<accession>A0A7R9MP03</accession>
<feature type="chain" id="PRO_5036211616" evidence="1">
    <location>
        <begin position="21"/>
        <end position="125"/>
    </location>
</feature>
<keyword evidence="3" id="KW-1185">Reference proteome</keyword>
<gene>
    <name evidence="2" type="ORF">ONB1V03_LOCUS19946</name>
</gene>
<dbReference type="EMBL" id="CAJPVJ010032266">
    <property type="protein sequence ID" value="CAG2180524.1"/>
    <property type="molecule type" value="Genomic_DNA"/>
</dbReference>
<evidence type="ECO:0000256" key="1">
    <source>
        <dbReference type="SAM" id="SignalP"/>
    </source>
</evidence>
<dbReference type="AlphaFoldDB" id="A0A7R9MP03"/>
<dbReference type="Proteomes" id="UP000728032">
    <property type="component" value="Unassembled WGS sequence"/>
</dbReference>
<keyword evidence="1" id="KW-0732">Signal</keyword>
<feature type="signal peptide" evidence="1">
    <location>
        <begin position="1"/>
        <end position="20"/>
    </location>
</feature>
<evidence type="ECO:0000313" key="3">
    <source>
        <dbReference type="Proteomes" id="UP000728032"/>
    </source>
</evidence>
<dbReference type="EMBL" id="OC947091">
    <property type="protein sequence ID" value="CAD7663387.1"/>
    <property type="molecule type" value="Genomic_DNA"/>
</dbReference>
<name>A0A7R9MP03_9ACAR</name>
<feature type="non-terminal residue" evidence="2">
    <location>
        <position position="1"/>
    </location>
</feature>